<dbReference type="Gene3D" id="3.30.70.2110">
    <property type="match status" value="1"/>
</dbReference>
<feature type="domain" description="Penicillin-binding protein dimerisation" evidence="17">
    <location>
        <begin position="71"/>
        <end position="256"/>
    </location>
</feature>
<dbReference type="FunFam" id="3.40.710.10:FF:000095">
    <property type="entry name" value="Penicillin-binding protein 2x"/>
    <property type="match status" value="1"/>
</dbReference>
<keyword evidence="5 15" id="KW-0812">Transmembrane</keyword>
<dbReference type="InterPro" id="IPR036138">
    <property type="entry name" value="PBP_dimer_sf"/>
</dbReference>
<keyword evidence="8" id="KW-0573">Peptidoglycan synthesis</keyword>
<evidence type="ECO:0000256" key="2">
    <source>
        <dbReference type="ARBA" id="ARBA00007171"/>
    </source>
</evidence>
<dbReference type="SUPFAM" id="SSF56519">
    <property type="entry name" value="Penicillin binding protein dimerisation domain"/>
    <property type="match status" value="1"/>
</dbReference>
<evidence type="ECO:0000256" key="4">
    <source>
        <dbReference type="ARBA" id="ARBA00022618"/>
    </source>
</evidence>
<dbReference type="InterPro" id="IPR012338">
    <property type="entry name" value="Beta-lactam/transpept-like"/>
</dbReference>
<dbReference type="AlphaFoldDB" id="A0A940P8A3"/>
<dbReference type="Gene3D" id="3.30.450.330">
    <property type="match status" value="1"/>
</dbReference>
<evidence type="ECO:0000256" key="11">
    <source>
        <dbReference type="ARBA" id="ARBA00023251"/>
    </source>
</evidence>
<keyword evidence="10 15" id="KW-0472">Membrane</keyword>
<keyword evidence="7" id="KW-0133">Cell shape</keyword>
<dbReference type="InterPro" id="IPR005311">
    <property type="entry name" value="PBP_dimer"/>
</dbReference>
<gene>
    <name evidence="18" type="ORF">I6N95_10940</name>
</gene>
<evidence type="ECO:0000256" key="6">
    <source>
        <dbReference type="ARBA" id="ARBA00022737"/>
    </source>
</evidence>
<comment type="subcellular location">
    <subcellularLocation>
        <location evidence="1">Cell membrane</location>
        <topology evidence="1">Single-pass membrane protein</topology>
    </subcellularLocation>
</comment>
<dbReference type="Proteomes" id="UP000674938">
    <property type="component" value="Unassembled WGS sequence"/>
</dbReference>
<evidence type="ECO:0000256" key="1">
    <source>
        <dbReference type="ARBA" id="ARBA00004162"/>
    </source>
</evidence>
<evidence type="ECO:0000256" key="12">
    <source>
        <dbReference type="ARBA" id="ARBA00023306"/>
    </source>
</evidence>
<evidence type="ECO:0000259" key="16">
    <source>
        <dbReference type="Pfam" id="PF00905"/>
    </source>
</evidence>
<keyword evidence="3" id="KW-1003">Cell membrane</keyword>
<proteinExistence type="inferred from homology"/>
<keyword evidence="19" id="KW-1185">Reference proteome</keyword>
<dbReference type="GO" id="GO:0005886">
    <property type="term" value="C:plasma membrane"/>
    <property type="evidence" value="ECO:0007669"/>
    <property type="project" value="UniProtKB-SubCell"/>
</dbReference>
<dbReference type="GO" id="GO:0008360">
    <property type="term" value="P:regulation of cell shape"/>
    <property type="evidence" value="ECO:0007669"/>
    <property type="project" value="UniProtKB-KW"/>
</dbReference>
<dbReference type="GO" id="GO:0008658">
    <property type="term" value="F:penicillin binding"/>
    <property type="evidence" value="ECO:0007669"/>
    <property type="project" value="InterPro"/>
</dbReference>
<keyword evidence="12" id="KW-0131">Cell cycle</keyword>
<dbReference type="Gene3D" id="3.40.710.10">
    <property type="entry name" value="DD-peptidase/beta-lactamase superfamily"/>
    <property type="match status" value="1"/>
</dbReference>
<evidence type="ECO:0000256" key="15">
    <source>
        <dbReference type="SAM" id="Phobius"/>
    </source>
</evidence>
<dbReference type="SUPFAM" id="SSF56601">
    <property type="entry name" value="beta-lactamase/transpeptidase-like"/>
    <property type="match status" value="1"/>
</dbReference>
<keyword evidence="11" id="KW-0046">Antibiotic resistance</keyword>
<accession>A0A940P8A3</accession>
<evidence type="ECO:0000256" key="14">
    <source>
        <dbReference type="ARBA" id="ARBA00055980"/>
    </source>
</evidence>
<dbReference type="RefSeq" id="WP_209527539.1">
    <property type="nucleotide sequence ID" value="NZ_JAEEGA010000006.1"/>
</dbReference>
<dbReference type="PANTHER" id="PTHR30627:SF26">
    <property type="entry name" value="PENICILLIN-BINDING PROTEIN 2B"/>
    <property type="match status" value="1"/>
</dbReference>
<dbReference type="InterPro" id="IPR001460">
    <property type="entry name" value="PCN-bd_Tpept"/>
</dbReference>
<dbReference type="GO" id="GO:0051301">
    <property type="term" value="P:cell division"/>
    <property type="evidence" value="ECO:0007669"/>
    <property type="project" value="UniProtKB-KW"/>
</dbReference>
<feature type="domain" description="Penicillin-binding protein transpeptidase" evidence="16">
    <location>
        <begin position="301"/>
        <end position="593"/>
    </location>
</feature>
<evidence type="ECO:0000313" key="18">
    <source>
        <dbReference type="EMBL" id="MBP1041521.1"/>
    </source>
</evidence>
<dbReference type="Gene3D" id="3.90.1310.10">
    <property type="entry name" value="Penicillin-binding protein 2a (Domain 2)"/>
    <property type="match status" value="1"/>
</dbReference>
<comment type="similarity">
    <text evidence="2">Belongs to the transpeptidase family.</text>
</comment>
<protein>
    <submittedName>
        <fullName evidence="18">Penicillin-binding protein 2</fullName>
    </submittedName>
</protein>
<name>A0A940P8A3_9ENTE</name>
<evidence type="ECO:0000256" key="13">
    <source>
        <dbReference type="ARBA" id="ARBA00023316"/>
    </source>
</evidence>
<evidence type="ECO:0000256" key="3">
    <source>
        <dbReference type="ARBA" id="ARBA00022475"/>
    </source>
</evidence>
<sequence>MNWQKWQKYIRSKGLEPRTNRKKFGSILFGATIVVFFLFIFRFTYIIGFGKVGDTSLDIKTQQLYQGSSVVKAKRGSIYDRNGVAIAEDATSYSLYAVLDKTYLGLLDPKTQKQEILYAESENFDKIADILNKYLKIKKADGLKQLNQKKNADGFDIKRVEFGKEGKGISLETKDNIEAELKKEGIKGVYFDAHPARIYPNGVYSPYLIGYTALADDSDESKGLLGQMGIEKMYNKELNGQDGEVSFQRDSRGNPLPGTINELKKAKDGISIYTTLDDSLQSLLESKLTESMEKYGAEDITAMLVEAKTGNILAASQRPAFNPETLEGLDKEGAQWQNLLVEQPYEPGSTMKVFTVAAAIETGNFNPNATFQTGKIKVDDKWINDHIREGVGTITYRQAVAWSSNVGMVHLQQAMDMKWIDYLNRFGFGKSTNSGLPPAEHDGFIRTDTTVDRAMTSYGQAISVTPFQMVQGFTAIANGGKMMKPNFISKVVNADGTETTIQPEVVGQPITENTAKQVLDMMTDVVEDQEYGTGKTYKLENYRVSAKTGTAEIAEEQGYLLDEYLYSAVQIAPTENPEYIMYVTMRKPTKTAGVQPAVMISEISNTVLERALNIDASNRSVDASNK</sequence>
<evidence type="ECO:0000256" key="10">
    <source>
        <dbReference type="ARBA" id="ARBA00023136"/>
    </source>
</evidence>
<evidence type="ECO:0000313" key="19">
    <source>
        <dbReference type="Proteomes" id="UP000674938"/>
    </source>
</evidence>
<dbReference type="PANTHER" id="PTHR30627">
    <property type="entry name" value="PEPTIDOGLYCAN D,D-TRANSPEPTIDASE"/>
    <property type="match status" value="1"/>
</dbReference>
<evidence type="ECO:0000256" key="8">
    <source>
        <dbReference type="ARBA" id="ARBA00022984"/>
    </source>
</evidence>
<evidence type="ECO:0000256" key="7">
    <source>
        <dbReference type="ARBA" id="ARBA00022960"/>
    </source>
</evidence>
<organism evidence="18 19">
    <name type="scientific">Vagococcus allomyrinae</name>
    <dbReference type="NCBI Taxonomy" id="2794353"/>
    <lineage>
        <taxon>Bacteria</taxon>
        <taxon>Bacillati</taxon>
        <taxon>Bacillota</taxon>
        <taxon>Bacilli</taxon>
        <taxon>Lactobacillales</taxon>
        <taxon>Enterococcaceae</taxon>
        <taxon>Vagococcus</taxon>
    </lineage>
</organism>
<evidence type="ECO:0000256" key="5">
    <source>
        <dbReference type="ARBA" id="ARBA00022692"/>
    </source>
</evidence>
<evidence type="ECO:0000259" key="17">
    <source>
        <dbReference type="Pfam" id="PF03717"/>
    </source>
</evidence>
<evidence type="ECO:0000256" key="9">
    <source>
        <dbReference type="ARBA" id="ARBA00022989"/>
    </source>
</evidence>
<dbReference type="GO" id="GO:0071555">
    <property type="term" value="P:cell wall organization"/>
    <property type="evidence" value="ECO:0007669"/>
    <property type="project" value="UniProtKB-KW"/>
</dbReference>
<dbReference type="Pfam" id="PF03717">
    <property type="entry name" value="PBP_dimer"/>
    <property type="match status" value="1"/>
</dbReference>
<dbReference type="EMBL" id="JAEEGA010000006">
    <property type="protein sequence ID" value="MBP1041521.1"/>
    <property type="molecule type" value="Genomic_DNA"/>
</dbReference>
<dbReference type="InterPro" id="IPR050515">
    <property type="entry name" value="Beta-lactam/transpept"/>
</dbReference>
<keyword evidence="9 15" id="KW-1133">Transmembrane helix</keyword>
<dbReference type="GO" id="GO:0046677">
    <property type="term" value="P:response to antibiotic"/>
    <property type="evidence" value="ECO:0007669"/>
    <property type="project" value="UniProtKB-KW"/>
</dbReference>
<comment type="function">
    <text evidence="14">A transpeptidase that forms peptide cross-links between adjacent glycan strands in cell wall peptidoglycan (PG). Part of the divisome machinery that synthesizes the septal cross wall. Beta-lactams inactivate the PBPs by acylating an essential serine residue in the active site of these proteins.</text>
</comment>
<comment type="caution">
    <text evidence="18">The sequence shown here is derived from an EMBL/GenBank/DDBJ whole genome shotgun (WGS) entry which is preliminary data.</text>
</comment>
<keyword evidence="6" id="KW-0677">Repeat</keyword>
<feature type="transmembrane region" description="Helical" evidence="15">
    <location>
        <begin position="27"/>
        <end position="47"/>
    </location>
</feature>
<dbReference type="Pfam" id="PF00905">
    <property type="entry name" value="Transpeptidase"/>
    <property type="match status" value="1"/>
</dbReference>
<dbReference type="GO" id="GO:0009252">
    <property type="term" value="P:peptidoglycan biosynthetic process"/>
    <property type="evidence" value="ECO:0007669"/>
    <property type="project" value="UniProtKB-KW"/>
</dbReference>
<keyword evidence="13" id="KW-0961">Cell wall biogenesis/degradation</keyword>
<reference evidence="18" key="1">
    <citation type="submission" date="2020-12" db="EMBL/GenBank/DDBJ databases">
        <title>Vagococcus allomyrinae sp. nov. and Enterococcus lavae sp. nov., isolated from the larvae of Allomyrina dichotoma.</title>
        <authorList>
            <person name="Lee S.D."/>
        </authorList>
    </citation>
    <scope>NUCLEOTIDE SEQUENCE</scope>
    <source>
        <strain evidence="18">BWB3-3</strain>
    </source>
</reference>
<dbReference type="Gene3D" id="2.20.70.70">
    <property type="match status" value="1"/>
</dbReference>
<keyword evidence="4" id="KW-0132">Cell division</keyword>